<dbReference type="OrthoDB" id="101857at2"/>
<dbReference type="PANTHER" id="PTHR44835:SF1">
    <property type="entry name" value="PROTEIN O-GLCNAC TRANSFERASE"/>
    <property type="match status" value="1"/>
</dbReference>
<dbReference type="InterPro" id="IPR029489">
    <property type="entry name" value="OGT/SEC/SPY_C"/>
</dbReference>
<dbReference type="Proteomes" id="UP000033070">
    <property type="component" value="Chromosome"/>
</dbReference>
<dbReference type="AlphaFoldDB" id="A0A2Z6G8Z0"/>
<evidence type="ECO:0000313" key="10">
    <source>
        <dbReference type="EMBL" id="BBE49946.1"/>
    </source>
</evidence>
<keyword evidence="5" id="KW-0808">Transferase</keyword>
<dbReference type="Gene3D" id="3.10.450.50">
    <property type="match status" value="1"/>
</dbReference>
<dbReference type="Pfam" id="PF13432">
    <property type="entry name" value="TPR_16"/>
    <property type="match status" value="1"/>
</dbReference>
<reference evidence="10 11" key="1">
    <citation type="submission" date="2018-06" db="EMBL/GenBank/DDBJ databases">
        <title>OYT1 Genome Sequencing.</title>
        <authorList>
            <person name="Kato S."/>
            <person name="Itoh T."/>
            <person name="Ohkuma M."/>
        </authorList>
    </citation>
    <scope>NUCLEOTIDE SEQUENCE [LARGE SCALE GENOMIC DNA]</scope>
    <source>
        <strain evidence="10 11">OYT1</strain>
    </source>
</reference>
<dbReference type="SMART" id="SM00028">
    <property type="entry name" value="TPR"/>
    <property type="match status" value="9"/>
</dbReference>
<feature type="domain" description="O-GlcNAc transferase C-terminal" evidence="9">
    <location>
        <begin position="566"/>
        <end position="746"/>
    </location>
</feature>
<dbReference type="GO" id="GO:0097363">
    <property type="term" value="F:protein O-acetylglucosaminyltransferase activity"/>
    <property type="evidence" value="ECO:0007669"/>
    <property type="project" value="UniProtKB-EC"/>
</dbReference>
<keyword evidence="4" id="KW-0328">Glycosyltransferase</keyword>
<feature type="repeat" description="TPR" evidence="8">
    <location>
        <begin position="316"/>
        <end position="349"/>
    </location>
</feature>
<dbReference type="Pfam" id="PF13424">
    <property type="entry name" value="TPR_12"/>
    <property type="match status" value="1"/>
</dbReference>
<accession>A0A2Z6G8Z0</accession>
<dbReference type="Pfam" id="PF13181">
    <property type="entry name" value="TPR_8"/>
    <property type="match status" value="1"/>
</dbReference>
<proteinExistence type="inferred from homology"/>
<dbReference type="RefSeq" id="WP_084611891.1">
    <property type="nucleotide sequence ID" value="NZ_AP018738.1"/>
</dbReference>
<dbReference type="InterPro" id="IPR004027">
    <property type="entry name" value="SEC_C_motif"/>
</dbReference>
<evidence type="ECO:0000256" key="4">
    <source>
        <dbReference type="ARBA" id="ARBA00022676"/>
    </source>
</evidence>
<dbReference type="KEGG" id="fam:OYT1_ch0373"/>
<dbReference type="InterPro" id="IPR051939">
    <property type="entry name" value="Glycosyltr_41/O-GlcNAc_trsf"/>
</dbReference>
<protein>
    <recommendedName>
        <fullName evidence="3">protein O-GlcNAc transferase</fullName>
        <ecNumber evidence="3">2.4.1.255</ecNumber>
    </recommendedName>
</protein>
<feature type="repeat" description="TPR" evidence="8">
    <location>
        <begin position="145"/>
        <end position="178"/>
    </location>
</feature>
<sequence length="768" mass="85643">MMPALPSTPTTQRNDPCPCGSGKKFKHCCISKQTLQPANNTDLITLFQLAVRSFERGQLDQAATEFRKILEVKKTHADAIHYLGLIDYQQGKTDSGIALLVRSLTLDPENASFLSNLGAAYNETGRFKEAIPVLRKAIHRNPEYANAHSNLGMALQHAGEFDSAISSYRRAIALTPNHANALYNLGVLLFSQDQFSEAIITLLKVVELVPQHADCIFHLGLLSDKMGDPSNAIDLISHAISLASNQPIYHLNLALIYDKKGMPERTIEHMKLAAALPIPHTATILGEIGLLYAKLGRFSEALSYAKEALTLNSELLSGHLALGLTNYATGHEEEAIAHYQIATKLAPNNATIQSDLLFFLLRSRKIDDQALFNAHLEFARTFEQPLKKLWKKQSNSTSSDRKLKIGYVSADFCDHSVAMFIRPILAHHDRHDFTVYCYYNHTRQDAVSQELKSYADHWRPCLQLSDDELFAQIQRDEIDILIDLSGHTALNRLLVFARKPAPIQITWLGYAGTTGLSSMDYRFTDQYLDPPGMTDQFHSEQLIRLSASYTFGLHFQPPEVTPLPALSGQAFTFSCLNAHSKISDENIALWAEILKRTPGSRIMFGNSEEEAVQHRLINTFASYGIDASRLILKPRVTTYDFLALHQSIDVALDPFPYNGGTTTVLATLMGVPVITLSGSRTVSRCGAGIMGAVGLSDWVATSPDQYVSIAIKYFHDLEALSRIRQSLRDRWHQSSVGNPAAYTQEIESTYRQLWSHWCSQQTQKAPEK</sequence>
<dbReference type="Pfam" id="PF13844">
    <property type="entry name" value="Glyco_transf_41"/>
    <property type="match status" value="2"/>
</dbReference>
<feature type="domain" description="O-GlcNAc transferase C-terminal" evidence="9">
    <location>
        <begin position="389"/>
        <end position="555"/>
    </location>
</feature>
<dbReference type="STRING" id="1188319.OYT1_00379"/>
<dbReference type="Pfam" id="PF02810">
    <property type="entry name" value="SEC-C"/>
    <property type="match status" value="1"/>
</dbReference>
<evidence type="ECO:0000256" key="7">
    <source>
        <dbReference type="ARBA" id="ARBA00022803"/>
    </source>
</evidence>
<dbReference type="InterPro" id="IPR019734">
    <property type="entry name" value="TPR_rpt"/>
</dbReference>
<feature type="repeat" description="TPR" evidence="8">
    <location>
        <begin position="179"/>
        <end position="212"/>
    </location>
</feature>
<evidence type="ECO:0000256" key="5">
    <source>
        <dbReference type="ARBA" id="ARBA00022679"/>
    </source>
</evidence>
<keyword evidence="6" id="KW-0677">Repeat</keyword>
<dbReference type="PROSITE" id="PS50293">
    <property type="entry name" value="TPR_REGION"/>
    <property type="match status" value="2"/>
</dbReference>
<feature type="repeat" description="TPR" evidence="8">
    <location>
        <begin position="111"/>
        <end position="144"/>
    </location>
</feature>
<dbReference type="InterPro" id="IPR011990">
    <property type="entry name" value="TPR-like_helical_dom_sf"/>
</dbReference>
<dbReference type="Gene3D" id="1.25.40.10">
    <property type="entry name" value="Tetratricopeptide repeat domain"/>
    <property type="match status" value="4"/>
</dbReference>
<evidence type="ECO:0000256" key="3">
    <source>
        <dbReference type="ARBA" id="ARBA00011970"/>
    </source>
</evidence>
<dbReference type="SUPFAM" id="SSF103642">
    <property type="entry name" value="Sec-C motif"/>
    <property type="match status" value="1"/>
</dbReference>
<organism evidence="10 11">
    <name type="scientific">Ferriphaselus amnicola</name>
    <dbReference type="NCBI Taxonomy" id="1188319"/>
    <lineage>
        <taxon>Bacteria</taxon>
        <taxon>Pseudomonadati</taxon>
        <taxon>Pseudomonadota</taxon>
        <taxon>Betaproteobacteria</taxon>
        <taxon>Nitrosomonadales</taxon>
        <taxon>Gallionellaceae</taxon>
        <taxon>Ferriphaselus</taxon>
    </lineage>
</organism>
<dbReference type="PROSITE" id="PS50005">
    <property type="entry name" value="TPR"/>
    <property type="match status" value="6"/>
</dbReference>
<keyword evidence="11" id="KW-1185">Reference proteome</keyword>
<dbReference type="Gene3D" id="3.40.50.11380">
    <property type="match status" value="1"/>
</dbReference>
<dbReference type="EC" id="2.4.1.255" evidence="3"/>
<feature type="repeat" description="TPR" evidence="8">
    <location>
        <begin position="77"/>
        <end position="110"/>
    </location>
</feature>
<feature type="repeat" description="TPR" evidence="8">
    <location>
        <begin position="282"/>
        <end position="315"/>
    </location>
</feature>
<evidence type="ECO:0000256" key="8">
    <source>
        <dbReference type="PROSITE-ProRule" id="PRU00339"/>
    </source>
</evidence>
<dbReference type="Gene3D" id="3.40.50.2000">
    <property type="entry name" value="Glycogen Phosphorylase B"/>
    <property type="match status" value="1"/>
</dbReference>
<evidence type="ECO:0000256" key="2">
    <source>
        <dbReference type="ARBA" id="ARBA00005386"/>
    </source>
</evidence>
<keyword evidence="7 8" id="KW-0802">TPR repeat</keyword>
<dbReference type="EMBL" id="AP018738">
    <property type="protein sequence ID" value="BBE49946.1"/>
    <property type="molecule type" value="Genomic_DNA"/>
</dbReference>
<name>A0A2Z6G8Z0_9PROT</name>
<evidence type="ECO:0000259" key="9">
    <source>
        <dbReference type="Pfam" id="PF13844"/>
    </source>
</evidence>
<evidence type="ECO:0000256" key="1">
    <source>
        <dbReference type="ARBA" id="ARBA00004922"/>
    </source>
</evidence>
<comment type="similarity">
    <text evidence="2">Belongs to the glycosyltransferase 41 family. O-GlcNAc transferase subfamily.</text>
</comment>
<gene>
    <name evidence="10" type="ORF">OYT1_ch0373</name>
</gene>
<comment type="pathway">
    <text evidence="1">Protein modification; protein glycosylation.</text>
</comment>
<dbReference type="PANTHER" id="PTHR44835">
    <property type="entry name" value="UDP-N-ACETYLGLUCOSAMINE--PEPTIDE N-ACETYLGLUCOSAMINYLTRANSFERASE SPINDLY-RELATED"/>
    <property type="match status" value="1"/>
</dbReference>
<dbReference type="SUPFAM" id="SSF48452">
    <property type="entry name" value="TPR-like"/>
    <property type="match status" value="1"/>
</dbReference>
<evidence type="ECO:0000313" key="11">
    <source>
        <dbReference type="Proteomes" id="UP000033070"/>
    </source>
</evidence>
<evidence type="ECO:0000256" key="6">
    <source>
        <dbReference type="ARBA" id="ARBA00022737"/>
    </source>
</evidence>